<keyword evidence="2" id="KW-1185">Reference proteome</keyword>
<evidence type="ECO:0000313" key="2">
    <source>
        <dbReference type="Proteomes" id="UP000287247"/>
    </source>
</evidence>
<dbReference type="OrthoDB" id="9796641at2"/>
<gene>
    <name evidence="1" type="ORF">AsFPU1_3031</name>
</gene>
<sequence>MTTVHKNLDKIPSMSAKRAKELETMSDEDIDYSDIPPLDEAFFQKVKRVERKLTNPEKI</sequence>
<dbReference type="EMBL" id="BDQK01000013">
    <property type="protein sequence ID" value="GBF81613.1"/>
    <property type="molecule type" value="Genomic_DNA"/>
</dbReference>
<dbReference type="AlphaFoldDB" id="A0A401IJY9"/>
<proteinExistence type="predicted"/>
<comment type="caution">
    <text evidence="1">The sequence shown here is derived from an EMBL/GenBank/DDBJ whole genome shotgun (WGS) entry which is preliminary data.</text>
</comment>
<reference evidence="2" key="1">
    <citation type="submission" date="2017-05" db="EMBL/GenBank/DDBJ databases">
        <title>Physiological properties and genetic analysis related to exopolysaccharide production of fresh-water unicellular cyanobacterium Aphanothece sacrum, Suizenji Nori, that has been cultured as a food source in Japan.</title>
        <authorList>
            <person name="Kanesaki Y."/>
            <person name="Yoshikawa S."/>
            <person name="Ohki K."/>
        </authorList>
    </citation>
    <scope>NUCLEOTIDE SEQUENCE [LARGE SCALE GENOMIC DNA]</scope>
    <source>
        <strain evidence="2">FPU1</strain>
    </source>
</reference>
<protein>
    <submittedName>
        <fullName evidence="1">3-oxoacyl-ACP synthase</fullName>
    </submittedName>
</protein>
<name>A0A401IJY9_APHSA</name>
<evidence type="ECO:0000313" key="1">
    <source>
        <dbReference type="EMBL" id="GBF81613.1"/>
    </source>
</evidence>
<dbReference type="Proteomes" id="UP000287247">
    <property type="component" value="Unassembled WGS sequence"/>
</dbReference>
<dbReference type="RefSeq" id="WP_124972607.1">
    <property type="nucleotide sequence ID" value="NZ_BDQK01000013.1"/>
</dbReference>
<organism evidence="1 2">
    <name type="scientific">Aphanothece sacrum FPU1</name>
    <dbReference type="NCBI Taxonomy" id="1920663"/>
    <lineage>
        <taxon>Bacteria</taxon>
        <taxon>Bacillati</taxon>
        <taxon>Cyanobacteriota</taxon>
        <taxon>Cyanophyceae</taxon>
        <taxon>Oscillatoriophycideae</taxon>
        <taxon>Chroococcales</taxon>
        <taxon>Aphanothecaceae</taxon>
        <taxon>Aphanothece</taxon>
    </lineage>
</organism>
<accession>A0A401IJY9</accession>